<accession>A0A0D9ZA36</accession>
<evidence type="ECO:0000256" key="5">
    <source>
        <dbReference type="SAM" id="MobiDB-lite"/>
    </source>
</evidence>
<dbReference type="GO" id="GO:0030154">
    <property type="term" value="P:cell differentiation"/>
    <property type="evidence" value="ECO:0007669"/>
    <property type="project" value="UniProtKB-KW"/>
</dbReference>
<protein>
    <recommendedName>
        <fullName evidence="4">FRIGIDA-like protein</fullName>
    </recommendedName>
</protein>
<dbReference type="STRING" id="40148.A0A0D9ZA36"/>
<sequence length="797" mass="86230">MADNQAPPPPPPPPAPESPTAPQTAVHRPDLIPDLNRPSLESILMANVEEAVAAFPGRVDSLRQSYDRLVASSPFLIPFFWGNMEGYVGSAQGYLSRGLASLHGQGQVRHGDGDGAGPSGHAGIAVAAVEAGGEGMEGGASSVADEQGGGDGAAMEEEAVAPVEEEREIKAVAVGEVAADDKDSGEVAVKKERKEAMDLFPHQGDDDASVEPKVDALHLLATATAANADADADADDFNHVGMESKGKGKSPDLDIKVEAMDPSPEQGADMQAVVTMAETEDAAKKAFDAIDKVGIPLMDRTEEEEEEGEAYLEVPLDQAMEMEVHPDQANEEAVMEEVSVQEDDAQEADMEICNDEEKMQVKKMEEEADDGAKRASPERSSGEIVAAGKKKAAMYVPRNQDGGAITDALVGEIKAEVKGKTKRASREEEEDGKVVRDRGGAANAGAERRRRREREPAPRRQLVAACERMDSFDMAELVLRSGRGIAGEFLPALRRAPDAPALALHAAGYVLSAGPRDVDSTSWDNLAALLRGVRRLATSGRAAPPLEARAKEATAMAKKWIAMVAGEAEREHQRVAWARSTTWALLQFVAAYAIAGNLEVKEMMVFKTVGDRDGGAELIKSLGLPDRATESINRLMKRREHIDAVKVARAFNLIDKFPPVSVIKAYVEKVKEAAQDMVSKDAVSLQALDRAMQEDVAALRSAKEAIEAHDSGSDYRYAIMQEVHKLMRSYEKKKRSLSFGSTSSSHEHKNKRHRSNQAMPRWENQTIPGPPVYFPVPPPYFGHYNPYHPFGPQPRRN</sequence>
<keyword evidence="2 4" id="KW-0221">Differentiation</keyword>
<evidence type="ECO:0000256" key="4">
    <source>
        <dbReference type="RuleBase" id="RU364012"/>
    </source>
</evidence>
<evidence type="ECO:0000256" key="3">
    <source>
        <dbReference type="ARBA" id="ARBA00023089"/>
    </source>
</evidence>
<evidence type="ECO:0000313" key="7">
    <source>
        <dbReference type="Proteomes" id="UP000026961"/>
    </source>
</evidence>
<dbReference type="Proteomes" id="UP000026961">
    <property type="component" value="Chromosome 3"/>
</dbReference>
<feature type="compositionally biased region" description="Basic and acidic residues" evidence="5">
    <location>
        <begin position="362"/>
        <end position="381"/>
    </location>
</feature>
<feature type="region of interest" description="Disordered" evidence="5">
    <location>
        <begin position="362"/>
        <end position="384"/>
    </location>
</feature>
<dbReference type="GO" id="GO:0009908">
    <property type="term" value="P:flower development"/>
    <property type="evidence" value="ECO:0007669"/>
    <property type="project" value="UniProtKB-KW"/>
</dbReference>
<evidence type="ECO:0000256" key="1">
    <source>
        <dbReference type="ARBA" id="ARBA00008956"/>
    </source>
</evidence>
<dbReference type="AlphaFoldDB" id="A0A0D9ZA36"/>
<dbReference type="Pfam" id="PF07899">
    <property type="entry name" value="Frigida"/>
    <property type="match status" value="1"/>
</dbReference>
<keyword evidence="4" id="KW-0217">Developmental protein</keyword>
<feature type="region of interest" description="Disordered" evidence="5">
    <location>
        <begin position="418"/>
        <end position="458"/>
    </location>
</feature>
<dbReference type="PANTHER" id="PTHR31791">
    <property type="entry name" value="FRIGIDA-LIKE PROTEIN 3-RELATED"/>
    <property type="match status" value="1"/>
</dbReference>
<dbReference type="Gramene" id="OGLUM03G25500.1">
    <property type="protein sequence ID" value="OGLUM03G25500.1"/>
    <property type="gene ID" value="OGLUM03G25500"/>
</dbReference>
<feature type="region of interest" description="Disordered" evidence="5">
    <location>
        <begin position="1"/>
        <end position="34"/>
    </location>
</feature>
<organism evidence="6">
    <name type="scientific">Oryza glumipatula</name>
    <dbReference type="NCBI Taxonomy" id="40148"/>
    <lineage>
        <taxon>Eukaryota</taxon>
        <taxon>Viridiplantae</taxon>
        <taxon>Streptophyta</taxon>
        <taxon>Embryophyta</taxon>
        <taxon>Tracheophyta</taxon>
        <taxon>Spermatophyta</taxon>
        <taxon>Magnoliopsida</taxon>
        <taxon>Liliopsida</taxon>
        <taxon>Poales</taxon>
        <taxon>Poaceae</taxon>
        <taxon>BOP clade</taxon>
        <taxon>Oryzoideae</taxon>
        <taxon>Oryzeae</taxon>
        <taxon>Oryzinae</taxon>
        <taxon>Oryza</taxon>
    </lineage>
</organism>
<evidence type="ECO:0000313" key="6">
    <source>
        <dbReference type="EnsemblPlants" id="OGLUM03G25500.1"/>
    </source>
</evidence>
<reference evidence="6" key="1">
    <citation type="submission" date="2015-04" db="UniProtKB">
        <authorList>
            <consortium name="EnsemblPlants"/>
        </authorList>
    </citation>
    <scope>IDENTIFICATION</scope>
</reference>
<dbReference type="HOGENOM" id="CLU_022579_0_0_1"/>
<keyword evidence="3 4" id="KW-0287">Flowering</keyword>
<comment type="similarity">
    <text evidence="1 4">Belongs to the Frigida family.</text>
</comment>
<dbReference type="PANTHER" id="PTHR31791:SF9">
    <property type="entry name" value="FRIGIDA-LIKE PROTEIN"/>
    <property type="match status" value="1"/>
</dbReference>
<dbReference type="EnsemblPlants" id="OGLUM03G25500.1">
    <property type="protein sequence ID" value="OGLUM03G25500.1"/>
    <property type="gene ID" value="OGLUM03G25500"/>
</dbReference>
<reference evidence="6" key="2">
    <citation type="submission" date="2018-05" db="EMBL/GenBank/DDBJ databases">
        <title>OgluRS3 (Oryza glumaepatula Reference Sequence Version 3).</title>
        <authorList>
            <person name="Zhang J."/>
            <person name="Kudrna D."/>
            <person name="Lee S."/>
            <person name="Talag J."/>
            <person name="Welchert J."/>
            <person name="Wing R.A."/>
        </authorList>
    </citation>
    <scope>NUCLEOTIDE SEQUENCE [LARGE SCALE GENOMIC DNA]</scope>
</reference>
<feature type="compositionally biased region" description="Pro residues" evidence="5">
    <location>
        <begin position="1"/>
        <end position="19"/>
    </location>
</feature>
<feature type="region of interest" description="Disordered" evidence="5">
    <location>
        <begin position="734"/>
        <end position="766"/>
    </location>
</feature>
<dbReference type="InterPro" id="IPR012474">
    <property type="entry name" value="Frigida"/>
</dbReference>
<keyword evidence="7" id="KW-1185">Reference proteome</keyword>
<proteinExistence type="inferred from homology"/>
<evidence type="ECO:0000256" key="2">
    <source>
        <dbReference type="ARBA" id="ARBA00022782"/>
    </source>
</evidence>
<name>A0A0D9ZA36_9ORYZ</name>